<dbReference type="Pfam" id="PF14273">
    <property type="entry name" value="DUF4360"/>
    <property type="match status" value="1"/>
</dbReference>
<comment type="caution">
    <text evidence="2">The sequence shown here is derived from an EMBL/GenBank/DDBJ whole genome shotgun (WGS) entry which is preliminary data.</text>
</comment>
<dbReference type="PANTHER" id="PTHR38847">
    <property type="match status" value="1"/>
</dbReference>
<proteinExistence type="predicted"/>
<dbReference type="InterPro" id="IPR025649">
    <property type="entry name" value="DUF4360"/>
</dbReference>
<evidence type="ECO:0000256" key="1">
    <source>
        <dbReference type="SAM" id="SignalP"/>
    </source>
</evidence>
<organism evidence="2 3">
    <name type="scientific">Coprinellus micaceus</name>
    <name type="common">Glistening ink-cap mushroom</name>
    <name type="synonym">Coprinus micaceus</name>
    <dbReference type="NCBI Taxonomy" id="71717"/>
    <lineage>
        <taxon>Eukaryota</taxon>
        <taxon>Fungi</taxon>
        <taxon>Dikarya</taxon>
        <taxon>Basidiomycota</taxon>
        <taxon>Agaricomycotina</taxon>
        <taxon>Agaricomycetes</taxon>
        <taxon>Agaricomycetidae</taxon>
        <taxon>Agaricales</taxon>
        <taxon>Agaricineae</taxon>
        <taxon>Psathyrellaceae</taxon>
        <taxon>Coprinellus</taxon>
    </lineage>
</organism>
<dbReference type="AlphaFoldDB" id="A0A4Y7TMU9"/>
<dbReference type="PANTHER" id="PTHR38847:SF1">
    <property type="entry name" value="PSEUDOURIDINE SYNTHASE RSUA_RLUA-LIKE DOMAIN-CONTAINING PROTEIN"/>
    <property type="match status" value="1"/>
</dbReference>
<evidence type="ECO:0008006" key="4">
    <source>
        <dbReference type="Google" id="ProtNLM"/>
    </source>
</evidence>
<feature type="chain" id="PRO_5021376140" description="Secreted protein" evidence="1">
    <location>
        <begin position="18"/>
        <end position="222"/>
    </location>
</feature>
<evidence type="ECO:0000313" key="2">
    <source>
        <dbReference type="EMBL" id="TEB35281.1"/>
    </source>
</evidence>
<dbReference type="STRING" id="71717.A0A4Y7TMU9"/>
<gene>
    <name evidence="2" type="ORF">FA13DRAFT_1332428</name>
</gene>
<protein>
    <recommendedName>
        <fullName evidence="4">Secreted protein</fullName>
    </recommendedName>
</protein>
<dbReference type="EMBL" id="QPFP01000007">
    <property type="protein sequence ID" value="TEB35281.1"/>
    <property type="molecule type" value="Genomic_DNA"/>
</dbReference>
<dbReference type="OrthoDB" id="152248at2759"/>
<evidence type="ECO:0000313" key="3">
    <source>
        <dbReference type="Proteomes" id="UP000298030"/>
    </source>
</evidence>
<keyword evidence="3" id="KW-1185">Reference proteome</keyword>
<accession>A0A4Y7TMU9</accession>
<keyword evidence="1" id="KW-0732">Signal</keyword>
<sequence>MLKGLVSTLGFISAALAIPAGVLVPIPAPPPPGFNITSLGVLGTGCPPGSTYYALNAEKTAVTVTFSEFYAEAGPDIAISKNRKACQLTLGVSVPSGFTFGVATVDYRGFYQLDSKVSASQQSIYYFQGEKIQSTARSDLVGPVDGKEYTYRDEFDLVSTNQAPCGVSTVLNINSDVRVNNANNTKGSGYLATDSIDTALATTFNFVWQTCTKPPTTTTKLP</sequence>
<dbReference type="Proteomes" id="UP000298030">
    <property type="component" value="Unassembled WGS sequence"/>
</dbReference>
<name>A0A4Y7TMU9_COPMI</name>
<reference evidence="2 3" key="1">
    <citation type="journal article" date="2019" name="Nat. Ecol. Evol.">
        <title>Megaphylogeny resolves global patterns of mushroom evolution.</title>
        <authorList>
            <person name="Varga T."/>
            <person name="Krizsan K."/>
            <person name="Foldi C."/>
            <person name="Dima B."/>
            <person name="Sanchez-Garcia M."/>
            <person name="Sanchez-Ramirez S."/>
            <person name="Szollosi G.J."/>
            <person name="Szarkandi J.G."/>
            <person name="Papp V."/>
            <person name="Albert L."/>
            <person name="Andreopoulos W."/>
            <person name="Angelini C."/>
            <person name="Antonin V."/>
            <person name="Barry K.W."/>
            <person name="Bougher N.L."/>
            <person name="Buchanan P."/>
            <person name="Buyck B."/>
            <person name="Bense V."/>
            <person name="Catcheside P."/>
            <person name="Chovatia M."/>
            <person name="Cooper J."/>
            <person name="Damon W."/>
            <person name="Desjardin D."/>
            <person name="Finy P."/>
            <person name="Geml J."/>
            <person name="Haridas S."/>
            <person name="Hughes K."/>
            <person name="Justo A."/>
            <person name="Karasinski D."/>
            <person name="Kautmanova I."/>
            <person name="Kiss B."/>
            <person name="Kocsube S."/>
            <person name="Kotiranta H."/>
            <person name="LaButti K.M."/>
            <person name="Lechner B.E."/>
            <person name="Liimatainen K."/>
            <person name="Lipzen A."/>
            <person name="Lukacs Z."/>
            <person name="Mihaltcheva S."/>
            <person name="Morgado L.N."/>
            <person name="Niskanen T."/>
            <person name="Noordeloos M.E."/>
            <person name="Ohm R.A."/>
            <person name="Ortiz-Santana B."/>
            <person name="Ovrebo C."/>
            <person name="Racz N."/>
            <person name="Riley R."/>
            <person name="Savchenko A."/>
            <person name="Shiryaev A."/>
            <person name="Soop K."/>
            <person name="Spirin V."/>
            <person name="Szebenyi C."/>
            <person name="Tomsovsky M."/>
            <person name="Tulloss R.E."/>
            <person name="Uehling J."/>
            <person name="Grigoriev I.V."/>
            <person name="Vagvolgyi C."/>
            <person name="Papp T."/>
            <person name="Martin F.M."/>
            <person name="Miettinen O."/>
            <person name="Hibbett D.S."/>
            <person name="Nagy L.G."/>
        </authorList>
    </citation>
    <scope>NUCLEOTIDE SEQUENCE [LARGE SCALE GENOMIC DNA]</scope>
    <source>
        <strain evidence="2 3">FP101781</strain>
    </source>
</reference>
<feature type="signal peptide" evidence="1">
    <location>
        <begin position="1"/>
        <end position="17"/>
    </location>
</feature>